<dbReference type="InterPro" id="IPR046520">
    <property type="entry name" value="DUF6697"/>
</dbReference>
<reference evidence="2" key="1">
    <citation type="submission" date="2020-11" db="EMBL/GenBank/DDBJ databases">
        <authorList>
            <consortium name="DOE Joint Genome Institute"/>
            <person name="Ahrendt S."/>
            <person name="Riley R."/>
            <person name="Andreopoulos W."/>
            <person name="Labutti K."/>
            <person name="Pangilinan J."/>
            <person name="Ruiz-Duenas F.J."/>
            <person name="Barrasa J.M."/>
            <person name="Sanchez-Garcia M."/>
            <person name="Camarero S."/>
            <person name="Miyauchi S."/>
            <person name="Serrano A."/>
            <person name="Linde D."/>
            <person name="Babiker R."/>
            <person name="Drula E."/>
            <person name="Ayuso-Fernandez I."/>
            <person name="Pacheco R."/>
            <person name="Padilla G."/>
            <person name="Ferreira P."/>
            <person name="Barriuso J."/>
            <person name="Kellner H."/>
            <person name="Castanera R."/>
            <person name="Alfaro M."/>
            <person name="Ramirez L."/>
            <person name="Pisabarro A.G."/>
            <person name="Kuo A."/>
            <person name="Tritt A."/>
            <person name="Lipzen A."/>
            <person name="He G."/>
            <person name="Yan M."/>
            <person name="Ng V."/>
            <person name="Cullen D."/>
            <person name="Martin F."/>
            <person name="Rosso M.-N."/>
            <person name="Henrissat B."/>
            <person name="Hibbett D."/>
            <person name="Martinez A.T."/>
            <person name="Grigoriev I.V."/>
        </authorList>
    </citation>
    <scope>NUCLEOTIDE SEQUENCE</scope>
    <source>
        <strain evidence="2">CIRM-BRFM 674</strain>
    </source>
</reference>
<dbReference type="EMBL" id="MU155180">
    <property type="protein sequence ID" value="KAF9481346.1"/>
    <property type="molecule type" value="Genomic_DNA"/>
</dbReference>
<evidence type="ECO:0000259" key="1">
    <source>
        <dbReference type="Pfam" id="PF20411"/>
    </source>
</evidence>
<evidence type="ECO:0000313" key="2">
    <source>
        <dbReference type="EMBL" id="KAF9481346.1"/>
    </source>
</evidence>
<dbReference type="OrthoDB" id="3219211at2759"/>
<accession>A0A9P5Z5R4</accession>
<organism evidence="2 3">
    <name type="scientific">Pholiota conissans</name>
    <dbReference type="NCBI Taxonomy" id="109636"/>
    <lineage>
        <taxon>Eukaryota</taxon>
        <taxon>Fungi</taxon>
        <taxon>Dikarya</taxon>
        <taxon>Basidiomycota</taxon>
        <taxon>Agaricomycotina</taxon>
        <taxon>Agaricomycetes</taxon>
        <taxon>Agaricomycetidae</taxon>
        <taxon>Agaricales</taxon>
        <taxon>Agaricineae</taxon>
        <taxon>Strophariaceae</taxon>
        <taxon>Pholiota</taxon>
    </lineage>
</organism>
<comment type="caution">
    <text evidence="2">The sequence shown here is derived from an EMBL/GenBank/DDBJ whole genome shotgun (WGS) entry which is preliminary data.</text>
</comment>
<feature type="domain" description="DUF6697" evidence="1">
    <location>
        <begin position="239"/>
        <end position="386"/>
    </location>
</feature>
<name>A0A9P5Z5R4_9AGAR</name>
<evidence type="ECO:0000313" key="3">
    <source>
        <dbReference type="Proteomes" id="UP000807469"/>
    </source>
</evidence>
<gene>
    <name evidence="2" type="ORF">BDN70DRAFT_855397</name>
</gene>
<sequence length="557" mass="59831">MSNFAASLDEKRYSFMTPLDDLNQTDELAKLKMELAVLKNANPFLIAEIALELQMERMRVEEAMKARDSALDRLCDAYASIRQKNEIIEHMQEERESNGATPFPTYLIRVKDTVEIDKLKAHIVALEATVEELRAVVSKPTDPPPCYEENAQKKAMVDIETQTVDSALVNNALEIVSGESTYIPPQSDDVKEMVNARNAVLAEIPLPDNPPDATLTAIVFPPPVTLHEFLNLAPAALKTALSSYRILQNHTTTWCPDREEHGFMYVPTFKCSTNPKVATAHRWSAVDPIGRMIKPTECFYHKEGIWYYAGSYKAFKMDILTTKEWSQLPAETTSAIIRETIAARKNSSPQNTYETSQLYASGALKVACIGLQCVGFSQDIYKAILEHSAKLNETKWKSLIVAPPSGSNPTTPTSVGTALTANVPKPAPTKVPGVPRNVQRIVGSGSIVSAVGSPNTSQGPPTVSQLSGAPMANAGVGNGISMAPLLLGSGNPNMNKSIWAPNAAIGSSQVVTNTAAGKTAGAASGGPLLGASASPTRNVFGGDAIVVMNQNAAAIVL</sequence>
<keyword evidence="3" id="KW-1185">Reference proteome</keyword>
<proteinExistence type="predicted"/>
<protein>
    <recommendedName>
        <fullName evidence="1">DUF6697 domain-containing protein</fullName>
    </recommendedName>
</protein>
<dbReference type="AlphaFoldDB" id="A0A9P5Z5R4"/>
<dbReference type="Pfam" id="PF20411">
    <property type="entry name" value="DUF6697"/>
    <property type="match status" value="1"/>
</dbReference>
<dbReference type="Proteomes" id="UP000807469">
    <property type="component" value="Unassembled WGS sequence"/>
</dbReference>